<feature type="transmembrane region" description="Helical" evidence="1">
    <location>
        <begin position="12"/>
        <end position="31"/>
    </location>
</feature>
<feature type="transmembrane region" description="Helical" evidence="1">
    <location>
        <begin position="137"/>
        <end position="155"/>
    </location>
</feature>
<dbReference type="Proteomes" id="UP001208938">
    <property type="component" value="Unassembled WGS sequence"/>
</dbReference>
<keyword evidence="3" id="KW-1185">Reference proteome</keyword>
<keyword evidence="1" id="KW-1133">Transmembrane helix</keyword>
<reference evidence="2 3" key="1">
    <citation type="submission" date="2022-10" db="EMBL/GenBank/DDBJ databases">
        <title>Pararhodobacter sp. nov., isolated from marine algae.</title>
        <authorList>
            <person name="Choi B.J."/>
            <person name="Kim J.M."/>
            <person name="Lee J.K."/>
            <person name="Choi D.G."/>
            <person name="Jeon C.O."/>
        </authorList>
    </citation>
    <scope>NUCLEOTIDE SEQUENCE [LARGE SCALE GENOMIC DNA]</scope>
    <source>
        <strain evidence="2 3">ZQ420</strain>
    </source>
</reference>
<protein>
    <submittedName>
        <fullName evidence="2">DUF2306 domain-containing protein</fullName>
    </submittedName>
</protein>
<keyword evidence="1" id="KW-0472">Membrane</keyword>
<evidence type="ECO:0000313" key="2">
    <source>
        <dbReference type="EMBL" id="MCW1932120.1"/>
    </source>
</evidence>
<evidence type="ECO:0000256" key="1">
    <source>
        <dbReference type="SAM" id="Phobius"/>
    </source>
</evidence>
<dbReference type="InterPro" id="IPR018750">
    <property type="entry name" value="DUF2306_membrane"/>
</dbReference>
<proteinExistence type="predicted"/>
<evidence type="ECO:0000313" key="3">
    <source>
        <dbReference type="Proteomes" id="UP001208938"/>
    </source>
</evidence>
<dbReference type="EMBL" id="JAPDFL010000001">
    <property type="protein sequence ID" value="MCW1932120.1"/>
    <property type="molecule type" value="Genomic_DNA"/>
</dbReference>
<gene>
    <name evidence="2" type="ORF">OKW52_07550</name>
</gene>
<feature type="transmembrane region" description="Helical" evidence="1">
    <location>
        <begin position="67"/>
        <end position="86"/>
    </location>
</feature>
<dbReference type="Pfam" id="PF10067">
    <property type="entry name" value="DUF2306"/>
    <property type="match status" value="1"/>
</dbReference>
<feature type="transmembrane region" description="Helical" evidence="1">
    <location>
        <begin position="107"/>
        <end position="125"/>
    </location>
</feature>
<name>A0ABT3GX35_9RHOB</name>
<accession>A0ABT3GX35</accession>
<keyword evidence="1" id="KW-0812">Transmembrane</keyword>
<dbReference type="RefSeq" id="WP_264505184.1">
    <property type="nucleotide sequence ID" value="NZ_JAPDFL010000001.1"/>
</dbReference>
<organism evidence="2 3">
    <name type="scientific">Pararhodobacter zhoushanensis</name>
    <dbReference type="NCBI Taxonomy" id="2479545"/>
    <lineage>
        <taxon>Bacteria</taxon>
        <taxon>Pseudomonadati</taxon>
        <taxon>Pseudomonadota</taxon>
        <taxon>Alphaproteobacteria</taxon>
        <taxon>Rhodobacterales</taxon>
        <taxon>Paracoccaceae</taxon>
        <taxon>Pararhodobacter</taxon>
    </lineage>
</organism>
<feature type="transmembrane region" description="Helical" evidence="1">
    <location>
        <begin position="43"/>
        <end position="61"/>
    </location>
</feature>
<sequence>MTSLAPILQASPAIQIHVAAAVLALLLGPLAFYRQRRDRLHRVVGYVWIIAMMVTALSSFWVHSMPLIGPFGPIHALSLWTLFALIRGLRAAIRGDIAVHRGTMRGIYHFGLAAAALFTLLPGRIMHRVLFGADSTGGPVALAALLLAVAAAVLLQRRYGPRRNA</sequence>
<comment type="caution">
    <text evidence="2">The sequence shown here is derived from an EMBL/GenBank/DDBJ whole genome shotgun (WGS) entry which is preliminary data.</text>
</comment>